<keyword evidence="2 4" id="KW-0067">ATP-binding</keyword>
<dbReference type="Gene3D" id="3.40.50.300">
    <property type="entry name" value="P-loop containing nucleotide triphosphate hydrolases"/>
    <property type="match status" value="1"/>
</dbReference>
<dbReference type="GO" id="GO:0022857">
    <property type="term" value="F:transmembrane transporter activity"/>
    <property type="evidence" value="ECO:0007669"/>
    <property type="project" value="TreeGrafter"/>
</dbReference>
<reference evidence="4 5" key="1">
    <citation type="submission" date="2019-06" db="EMBL/GenBank/DDBJ databases">
        <title>Whole genome shotgun sequence of Corynebacterium variabile NBRC 15286.</title>
        <authorList>
            <person name="Hosoyama A."/>
            <person name="Uohara A."/>
            <person name="Ohji S."/>
            <person name="Ichikawa N."/>
        </authorList>
    </citation>
    <scope>NUCLEOTIDE SEQUENCE [LARGE SCALE GENOMIC DNA]</scope>
    <source>
        <strain evidence="4 5">NBRC 15286</strain>
    </source>
</reference>
<evidence type="ECO:0000313" key="4">
    <source>
        <dbReference type="EMBL" id="GEC85063.1"/>
    </source>
</evidence>
<dbReference type="GO" id="GO:0005886">
    <property type="term" value="C:plasma membrane"/>
    <property type="evidence" value="ECO:0007669"/>
    <property type="project" value="TreeGrafter"/>
</dbReference>
<dbReference type="SUPFAM" id="SSF52540">
    <property type="entry name" value="P-loop containing nucleoside triphosphate hydrolases"/>
    <property type="match status" value="1"/>
</dbReference>
<dbReference type="InterPro" id="IPR017871">
    <property type="entry name" value="ABC_transporter-like_CS"/>
</dbReference>
<dbReference type="GO" id="GO:0016887">
    <property type="term" value="F:ATP hydrolysis activity"/>
    <property type="evidence" value="ECO:0007669"/>
    <property type="project" value="InterPro"/>
</dbReference>
<dbReference type="Proteomes" id="UP000319986">
    <property type="component" value="Unassembled WGS sequence"/>
</dbReference>
<dbReference type="EMBL" id="BJNT01000004">
    <property type="protein sequence ID" value="GEC85063.1"/>
    <property type="molecule type" value="Genomic_DNA"/>
</dbReference>
<name>A0A4Y4C1V9_9CORY</name>
<gene>
    <name evidence="4" type="ORF">CVA01_03770</name>
</gene>
<dbReference type="Pfam" id="PF00005">
    <property type="entry name" value="ABC_tran"/>
    <property type="match status" value="1"/>
</dbReference>
<sequence>MTNTLTLTDVSVRYPDGDRTVTALDHVSLTAAPGTVTAVVGESGCGKSTLLSVAAGLTVPDGGQVHRDRTGMVFQSANLFSSLRVREQLLIVDHIQGRRPGATEKRKADALLERVGLGGYGDRRVHQLSGGQRQRVNIARALTGSPRVLLADEPTSALDAALSRTIVGLLRGLTDELGLATVLVTHDRSQLDLADAVVTLRDGAVVAS</sequence>
<dbReference type="InterPro" id="IPR027417">
    <property type="entry name" value="P-loop_NTPase"/>
</dbReference>
<dbReference type="GeneID" id="82886541"/>
<dbReference type="InterPro" id="IPR015854">
    <property type="entry name" value="ABC_transpr_LolD-like"/>
</dbReference>
<dbReference type="PROSITE" id="PS50893">
    <property type="entry name" value="ABC_TRANSPORTER_2"/>
    <property type="match status" value="1"/>
</dbReference>
<dbReference type="InterPro" id="IPR003439">
    <property type="entry name" value="ABC_transporter-like_ATP-bd"/>
</dbReference>
<accession>A0A4Y4C1V9</accession>
<evidence type="ECO:0000256" key="1">
    <source>
        <dbReference type="ARBA" id="ARBA00022741"/>
    </source>
</evidence>
<dbReference type="PROSITE" id="PS00211">
    <property type="entry name" value="ABC_TRANSPORTER_1"/>
    <property type="match status" value="1"/>
</dbReference>
<evidence type="ECO:0000259" key="3">
    <source>
        <dbReference type="PROSITE" id="PS50893"/>
    </source>
</evidence>
<evidence type="ECO:0000313" key="5">
    <source>
        <dbReference type="Proteomes" id="UP000319986"/>
    </source>
</evidence>
<evidence type="ECO:0000256" key="2">
    <source>
        <dbReference type="ARBA" id="ARBA00022840"/>
    </source>
</evidence>
<feature type="domain" description="ABC transporter" evidence="3">
    <location>
        <begin position="5"/>
        <end position="208"/>
    </location>
</feature>
<dbReference type="GO" id="GO:0005524">
    <property type="term" value="F:ATP binding"/>
    <property type="evidence" value="ECO:0007669"/>
    <property type="project" value="UniProtKB-KW"/>
</dbReference>
<dbReference type="InterPro" id="IPR003593">
    <property type="entry name" value="AAA+_ATPase"/>
</dbReference>
<keyword evidence="1" id="KW-0547">Nucleotide-binding</keyword>
<comment type="caution">
    <text evidence="4">The sequence shown here is derived from an EMBL/GenBank/DDBJ whole genome shotgun (WGS) entry which is preliminary data.</text>
</comment>
<protein>
    <submittedName>
        <fullName evidence="4">ABC transporter ATP-binding protein</fullName>
    </submittedName>
</protein>
<dbReference type="SMART" id="SM00382">
    <property type="entry name" value="AAA"/>
    <property type="match status" value="1"/>
</dbReference>
<dbReference type="AlphaFoldDB" id="A0A4Y4C1V9"/>
<dbReference type="RefSeq" id="WP_141328185.1">
    <property type="nucleotide sequence ID" value="NZ_BJNT01000004.1"/>
</dbReference>
<dbReference type="PANTHER" id="PTHR24220">
    <property type="entry name" value="IMPORT ATP-BINDING PROTEIN"/>
    <property type="match status" value="1"/>
</dbReference>
<organism evidence="4 5">
    <name type="scientific">Corynebacterium variabile</name>
    <dbReference type="NCBI Taxonomy" id="1727"/>
    <lineage>
        <taxon>Bacteria</taxon>
        <taxon>Bacillati</taxon>
        <taxon>Actinomycetota</taxon>
        <taxon>Actinomycetes</taxon>
        <taxon>Mycobacteriales</taxon>
        <taxon>Corynebacteriaceae</taxon>
        <taxon>Corynebacterium</taxon>
    </lineage>
</organism>
<dbReference type="PANTHER" id="PTHR24220:SF685">
    <property type="entry name" value="ABC TRANSPORTER RELATED"/>
    <property type="match status" value="1"/>
</dbReference>
<proteinExistence type="predicted"/>